<dbReference type="InParanoid" id="A0A409W660"/>
<dbReference type="EMBL" id="NHYE01005371">
    <property type="protein sequence ID" value="PPQ73987.1"/>
    <property type="molecule type" value="Genomic_DNA"/>
</dbReference>
<gene>
    <name evidence="2" type="ORF">CVT26_006356</name>
</gene>
<evidence type="ECO:0000313" key="3">
    <source>
        <dbReference type="Proteomes" id="UP000284706"/>
    </source>
</evidence>
<dbReference type="OrthoDB" id="3351617at2759"/>
<reference evidence="2 3" key="1">
    <citation type="journal article" date="2018" name="Evol. Lett.">
        <title>Horizontal gene cluster transfer increased hallucinogenic mushroom diversity.</title>
        <authorList>
            <person name="Reynolds H.T."/>
            <person name="Vijayakumar V."/>
            <person name="Gluck-Thaler E."/>
            <person name="Korotkin H.B."/>
            <person name="Matheny P.B."/>
            <person name="Slot J.C."/>
        </authorList>
    </citation>
    <scope>NUCLEOTIDE SEQUENCE [LARGE SCALE GENOMIC DNA]</scope>
    <source>
        <strain evidence="2 3">SRW20</strain>
    </source>
</reference>
<organism evidence="2 3">
    <name type="scientific">Gymnopilus dilepis</name>
    <dbReference type="NCBI Taxonomy" id="231916"/>
    <lineage>
        <taxon>Eukaryota</taxon>
        <taxon>Fungi</taxon>
        <taxon>Dikarya</taxon>
        <taxon>Basidiomycota</taxon>
        <taxon>Agaricomycotina</taxon>
        <taxon>Agaricomycetes</taxon>
        <taxon>Agaricomycetidae</taxon>
        <taxon>Agaricales</taxon>
        <taxon>Agaricineae</taxon>
        <taxon>Hymenogastraceae</taxon>
        <taxon>Gymnopilus</taxon>
    </lineage>
</organism>
<feature type="transmembrane region" description="Helical" evidence="1">
    <location>
        <begin position="274"/>
        <end position="294"/>
    </location>
</feature>
<feature type="transmembrane region" description="Helical" evidence="1">
    <location>
        <begin position="242"/>
        <end position="268"/>
    </location>
</feature>
<evidence type="ECO:0000313" key="2">
    <source>
        <dbReference type="EMBL" id="PPQ73987.1"/>
    </source>
</evidence>
<accession>A0A409W660</accession>
<feature type="transmembrane region" description="Helical" evidence="1">
    <location>
        <begin position="202"/>
        <end position="222"/>
    </location>
</feature>
<feature type="transmembrane region" description="Helical" evidence="1">
    <location>
        <begin position="54"/>
        <end position="74"/>
    </location>
</feature>
<keyword evidence="1" id="KW-1133">Transmembrane helix</keyword>
<comment type="caution">
    <text evidence="2">The sequence shown here is derived from an EMBL/GenBank/DDBJ whole genome shotgun (WGS) entry which is preliminary data.</text>
</comment>
<dbReference type="Proteomes" id="UP000284706">
    <property type="component" value="Unassembled WGS sequence"/>
</dbReference>
<feature type="transmembrane region" description="Helical" evidence="1">
    <location>
        <begin position="13"/>
        <end position="34"/>
    </location>
</feature>
<feature type="transmembrane region" description="Helical" evidence="1">
    <location>
        <begin position="135"/>
        <end position="154"/>
    </location>
</feature>
<dbReference type="AlphaFoldDB" id="A0A409W660"/>
<keyword evidence="1" id="KW-0812">Transmembrane</keyword>
<name>A0A409W660_9AGAR</name>
<proteinExistence type="predicted"/>
<evidence type="ECO:0000256" key="1">
    <source>
        <dbReference type="SAM" id="Phobius"/>
    </source>
</evidence>
<keyword evidence="3" id="KW-1185">Reference proteome</keyword>
<keyword evidence="1" id="KW-0472">Membrane</keyword>
<sequence length="356" mass="39886">MVAPSSSSHIIELWIYIANALSSIIYGVYAYMVYQSCDRLRKLNKETPGRKKLYIWYSLIQLLLVTVQLCLNIVTGKLMWIDHRDTPGGPVGYYVSSNSNGLRICVISWASGNVFGISCIYRTSEFFLGQLYRCYIIWAFNIRVILFPLLLFVSELESSDFFYLTLVINDLQVMGIAVPVSLANSQHTFLPKYSTKFSVPWAALQCSVTTILTSLIVGRILYVSRHMRNAGYRLSKDFTGVIALLVEAALPLSVCGIAFAAFVARGFYLTVPVAHVWGMLVAISPQIIISRVAVGRGWTSEVATASTRNVRFTRKSSLATSIHPQFNPATDIIHIKLDENPRERNADALTRIHTRP</sequence>
<protein>
    <submittedName>
        <fullName evidence="2">Uncharacterized protein</fullName>
    </submittedName>
</protein>